<name>A0ABQ8IU09_DERPT</name>
<feature type="compositionally biased region" description="Acidic residues" evidence="1">
    <location>
        <begin position="58"/>
        <end position="78"/>
    </location>
</feature>
<reference evidence="2 3" key="1">
    <citation type="journal article" date="2018" name="J. Allergy Clin. Immunol.">
        <title>High-quality assembly of Dermatophagoides pteronyssinus genome and transcriptome reveals a wide range of novel allergens.</title>
        <authorList>
            <person name="Liu X.Y."/>
            <person name="Yang K.Y."/>
            <person name="Wang M.Q."/>
            <person name="Kwok J.S."/>
            <person name="Zeng X."/>
            <person name="Yang Z."/>
            <person name="Xiao X.J."/>
            <person name="Lau C.P."/>
            <person name="Li Y."/>
            <person name="Huang Z.M."/>
            <person name="Ba J.G."/>
            <person name="Yim A.K."/>
            <person name="Ouyang C.Y."/>
            <person name="Ngai S.M."/>
            <person name="Chan T.F."/>
            <person name="Leung E.L."/>
            <person name="Liu L."/>
            <person name="Liu Z.G."/>
            <person name="Tsui S.K."/>
        </authorList>
    </citation>
    <scope>NUCLEOTIDE SEQUENCE [LARGE SCALE GENOMIC DNA]</scope>
    <source>
        <strain evidence="2">Derp</strain>
    </source>
</reference>
<sequence>MAAVVAAVLLEDVTFVVDVVDDFTILNNIFGLDNAAAANFGSRLTNGGRPLPHFGGDDNADDEVDDDDGDDDDDDDIDSILIGGINAKPAIPSDLAESINESIRSVGTTSSPL</sequence>
<evidence type="ECO:0000313" key="3">
    <source>
        <dbReference type="Proteomes" id="UP000887458"/>
    </source>
</evidence>
<proteinExistence type="predicted"/>
<dbReference type="EMBL" id="NJHN03000121">
    <property type="protein sequence ID" value="KAH9413550.1"/>
    <property type="molecule type" value="Genomic_DNA"/>
</dbReference>
<keyword evidence="3" id="KW-1185">Reference proteome</keyword>
<feature type="region of interest" description="Disordered" evidence="1">
    <location>
        <begin position="48"/>
        <end position="85"/>
    </location>
</feature>
<gene>
    <name evidence="2" type="ORF">DERP_008028</name>
</gene>
<accession>A0ABQ8IU09</accession>
<evidence type="ECO:0000256" key="1">
    <source>
        <dbReference type="SAM" id="MobiDB-lite"/>
    </source>
</evidence>
<reference evidence="2 3" key="2">
    <citation type="journal article" date="2022" name="Mol. Biol. Evol.">
        <title>Comparative Genomics Reveals Insights into the Divergent Evolution of Astigmatic Mites and Household Pest Adaptations.</title>
        <authorList>
            <person name="Xiong Q."/>
            <person name="Wan A.T."/>
            <person name="Liu X."/>
            <person name="Fung C.S."/>
            <person name="Xiao X."/>
            <person name="Malainual N."/>
            <person name="Hou J."/>
            <person name="Wang L."/>
            <person name="Wang M."/>
            <person name="Yang K.Y."/>
            <person name="Cui Y."/>
            <person name="Leung E.L."/>
            <person name="Nong W."/>
            <person name="Shin S.K."/>
            <person name="Au S.W."/>
            <person name="Jeong K.Y."/>
            <person name="Chew F.T."/>
            <person name="Hui J.H."/>
            <person name="Leung T.F."/>
            <person name="Tungtrongchitr A."/>
            <person name="Zhong N."/>
            <person name="Liu Z."/>
            <person name="Tsui S.K."/>
        </authorList>
    </citation>
    <scope>NUCLEOTIDE SEQUENCE [LARGE SCALE GENOMIC DNA]</scope>
    <source>
        <strain evidence="2">Derp</strain>
    </source>
</reference>
<protein>
    <submittedName>
        <fullName evidence="2">Uncharacterized protein</fullName>
    </submittedName>
</protein>
<organism evidence="2 3">
    <name type="scientific">Dermatophagoides pteronyssinus</name>
    <name type="common">European house dust mite</name>
    <dbReference type="NCBI Taxonomy" id="6956"/>
    <lineage>
        <taxon>Eukaryota</taxon>
        <taxon>Metazoa</taxon>
        <taxon>Ecdysozoa</taxon>
        <taxon>Arthropoda</taxon>
        <taxon>Chelicerata</taxon>
        <taxon>Arachnida</taxon>
        <taxon>Acari</taxon>
        <taxon>Acariformes</taxon>
        <taxon>Sarcoptiformes</taxon>
        <taxon>Astigmata</taxon>
        <taxon>Psoroptidia</taxon>
        <taxon>Analgoidea</taxon>
        <taxon>Pyroglyphidae</taxon>
        <taxon>Dermatophagoidinae</taxon>
        <taxon>Dermatophagoides</taxon>
    </lineage>
</organism>
<comment type="caution">
    <text evidence="2">The sequence shown here is derived from an EMBL/GenBank/DDBJ whole genome shotgun (WGS) entry which is preliminary data.</text>
</comment>
<evidence type="ECO:0000313" key="2">
    <source>
        <dbReference type="EMBL" id="KAH9413550.1"/>
    </source>
</evidence>
<dbReference type="Proteomes" id="UP000887458">
    <property type="component" value="Unassembled WGS sequence"/>
</dbReference>